<protein>
    <submittedName>
        <fullName evidence="2">Uncharacterized protein</fullName>
    </submittedName>
</protein>
<accession>A0ABZ1GG50</accession>
<evidence type="ECO:0000313" key="3">
    <source>
        <dbReference type="Proteomes" id="UP001330827"/>
    </source>
</evidence>
<dbReference type="EMBL" id="CP109114">
    <property type="protein sequence ID" value="WSC18151.1"/>
    <property type="molecule type" value="Genomic_DNA"/>
</dbReference>
<organism evidence="2 3">
    <name type="scientific">Streptomyces brevispora</name>
    <dbReference type="NCBI Taxonomy" id="887462"/>
    <lineage>
        <taxon>Bacteria</taxon>
        <taxon>Bacillati</taxon>
        <taxon>Actinomycetota</taxon>
        <taxon>Actinomycetes</taxon>
        <taxon>Kitasatosporales</taxon>
        <taxon>Streptomycetaceae</taxon>
        <taxon>Streptomyces</taxon>
    </lineage>
</organism>
<evidence type="ECO:0000256" key="1">
    <source>
        <dbReference type="SAM" id="MobiDB-lite"/>
    </source>
</evidence>
<reference evidence="2 3" key="1">
    <citation type="submission" date="2022-10" db="EMBL/GenBank/DDBJ databases">
        <title>The complete genomes of actinobacterial strains from the NBC collection.</title>
        <authorList>
            <person name="Joergensen T.S."/>
            <person name="Alvarez Arevalo M."/>
            <person name="Sterndorff E.B."/>
            <person name="Faurdal D."/>
            <person name="Vuksanovic O."/>
            <person name="Mourched A.-S."/>
            <person name="Charusanti P."/>
            <person name="Shaw S."/>
            <person name="Blin K."/>
            <person name="Weber T."/>
        </authorList>
    </citation>
    <scope>NUCLEOTIDE SEQUENCE [LARGE SCALE GENOMIC DNA]</scope>
    <source>
        <strain evidence="2 3">NBC 01769</strain>
    </source>
</reference>
<gene>
    <name evidence="2" type="ORF">OIE64_30005</name>
</gene>
<sequence length="137" mass="13823">MPPAPDVTEPDQLAVGGEQSEEDGEVLAVPGIVPAVEVGGDVVARRLLEGVERGVAHPVQRAVECLDVQPVGGVGDGCGDQGTRIGTARLGGRVLLLEGGPVGGGAFGVGGEEPAVVGIPELFVDMWPDVAAEVVWI</sequence>
<dbReference type="RefSeq" id="WP_326597656.1">
    <property type="nucleotide sequence ID" value="NZ_CP109114.1"/>
</dbReference>
<keyword evidence="3" id="KW-1185">Reference proteome</keyword>
<proteinExistence type="predicted"/>
<feature type="region of interest" description="Disordered" evidence="1">
    <location>
        <begin position="1"/>
        <end position="21"/>
    </location>
</feature>
<dbReference type="Proteomes" id="UP001330827">
    <property type="component" value="Chromosome"/>
</dbReference>
<name>A0ABZ1GG50_9ACTN</name>
<evidence type="ECO:0000313" key="2">
    <source>
        <dbReference type="EMBL" id="WSC18151.1"/>
    </source>
</evidence>